<protein>
    <submittedName>
        <fullName evidence="2">Flavoprotein</fullName>
    </submittedName>
</protein>
<name>A0A7U3YFX5_GEOS0</name>
<dbReference type="GO" id="GO:0003824">
    <property type="term" value="F:catalytic activity"/>
    <property type="evidence" value="ECO:0007669"/>
    <property type="project" value="InterPro"/>
</dbReference>
<dbReference type="SUPFAM" id="SSF52507">
    <property type="entry name" value="Homo-oligomeric flavin-containing Cys decarboxylases, HFCD"/>
    <property type="match status" value="1"/>
</dbReference>
<dbReference type="KEGG" id="gmc:GY4MC1_1870"/>
<dbReference type="InterPro" id="IPR036551">
    <property type="entry name" value="Flavin_trans-like"/>
</dbReference>
<organism evidence="2">
    <name type="scientific">Geobacillus sp. (strain Y4.1MC1)</name>
    <dbReference type="NCBI Taxonomy" id="581103"/>
    <lineage>
        <taxon>Bacteria</taxon>
        <taxon>Bacillati</taxon>
        <taxon>Bacillota</taxon>
        <taxon>Bacilli</taxon>
        <taxon>Bacillales</taxon>
        <taxon>Anoxybacillaceae</taxon>
        <taxon>Geobacillus</taxon>
    </lineage>
</organism>
<dbReference type="Gene3D" id="3.40.50.1950">
    <property type="entry name" value="Flavin prenyltransferase-like"/>
    <property type="match status" value="1"/>
</dbReference>
<accession>A0A7U3YFX5</accession>
<sequence length="258" mass="28737">MNMEEIINMIVEEVLKKLQEKTKKATVLFTGGALGFKEAIQQLKLLLDDGWDFNILLSNSAEHVLTPHVIKKELGISNLFVEKEVNGIRPFYENINVLIIPTLTLNTAAKISVGIADSMATNLVAHAIMKGIPIVAAKDACDLQTPMRKQLGFHRIPSAYLENMNKHLQTIESYGIKLVNAGDLYQSVKNIAFSFLHEEKESNQPMKTKNIKKNVLTRMDIIEAKNNGHALIVPKTTIISPLALETAKELGVDIIQDR</sequence>
<evidence type="ECO:0000313" key="2">
    <source>
        <dbReference type="EMBL" id="ADP74634.1"/>
    </source>
</evidence>
<proteinExistence type="predicted"/>
<reference evidence="2" key="1">
    <citation type="submission" date="2010-10" db="EMBL/GenBank/DDBJ databases">
        <title>Complete sequence of chromosome of Geobacillus sp. Y4.1MC1.</title>
        <authorList>
            <consortium name="US DOE Joint Genome Institute"/>
            <person name="Lucas S."/>
            <person name="Copeland A."/>
            <person name="Lapidus A."/>
            <person name="Cheng J.-F."/>
            <person name="Bruce D."/>
            <person name="Goodwin L."/>
            <person name="Pitluck S."/>
            <person name="Chertkov O."/>
            <person name="Zhang X."/>
            <person name="Detter J.C."/>
            <person name="Han C."/>
            <person name="Tapia R."/>
            <person name="Land M."/>
            <person name="Hauser L."/>
            <person name="Jeffries C."/>
            <person name="Kyrpides N."/>
            <person name="Ivanova N."/>
            <person name="Ovchinnikova G."/>
            <person name="Brumm P."/>
            <person name="Mead D."/>
            <person name="Woyke T."/>
        </authorList>
    </citation>
    <scope>NUCLEOTIDE SEQUENCE [LARGE SCALE GENOMIC DNA]</scope>
    <source>
        <strain evidence="2">Y4.1MC1</strain>
    </source>
</reference>
<dbReference type="EMBL" id="CP002293">
    <property type="protein sequence ID" value="ADP74634.1"/>
    <property type="molecule type" value="Genomic_DNA"/>
</dbReference>
<dbReference type="InterPro" id="IPR003382">
    <property type="entry name" value="Flavoprotein"/>
</dbReference>
<feature type="domain" description="Flavoprotein" evidence="1">
    <location>
        <begin position="26"/>
        <end position="143"/>
    </location>
</feature>
<evidence type="ECO:0000259" key="1">
    <source>
        <dbReference type="Pfam" id="PF02441"/>
    </source>
</evidence>
<gene>
    <name evidence="2" type="ORF">GY4MC1_1870</name>
</gene>
<dbReference type="AlphaFoldDB" id="A0A7U3YFX5"/>
<dbReference type="Pfam" id="PF02441">
    <property type="entry name" value="Flavoprotein"/>
    <property type="match status" value="1"/>
</dbReference>